<dbReference type="OrthoDB" id="1862401at2759"/>
<accession>A0A9W8I963</accession>
<organism evidence="2 3">
    <name type="scientific">Coemansia brasiliensis</name>
    <dbReference type="NCBI Taxonomy" id="2650707"/>
    <lineage>
        <taxon>Eukaryota</taxon>
        <taxon>Fungi</taxon>
        <taxon>Fungi incertae sedis</taxon>
        <taxon>Zoopagomycota</taxon>
        <taxon>Kickxellomycotina</taxon>
        <taxon>Kickxellomycetes</taxon>
        <taxon>Kickxellales</taxon>
        <taxon>Kickxellaceae</taxon>
        <taxon>Coemansia</taxon>
    </lineage>
</organism>
<gene>
    <name evidence="2" type="ORF">IWW36_002687</name>
</gene>
<keyword evidence="1" id="KW-0808">Transferase</keyword>
<keyword evidence="3" id="KW-1185">Reference proteome</keyword>
<sequence length="450" mass="50347">MSAKLLENSFYGALADFPLLAGYLHEVRTGWLQVVVDKFNLNMPEFKETQSAIHFDTLESARFSPKALPSYMATTTAFAVGNSVAAVKLAKVHVMRLKGNSGVVIFASLAHGVVDAVGYSAFINRWAEISKHFAQGGNDQNVPLKTVNSHRYLIYRDLSPMLQTSDNLLKDVYLPSTLFSRIIAWIAPEKRARLLGSINSFVGTTNCCYYISKQSLDQLHSAVEQISKSAEQISYNDVLTALCGIVMAQSINQSQQSSRFWSQIARLFTQAKPDSPSARFDISMAVDIRPRIGKLASLNYVGNCMIKQVIPCKFNDLISQDESTIMDILAQLSTKVRAKTNASSPEYISQFIRTVDAEPDCFVRPLVCGTRYPMKLLTTNHTRVNYYSADFGWEIPEWVNPIEGSFPNFIGILPTYPSLDGYHIHVMASKQVHQGFKSSQIWSKYFECVH</sequence>
<dbReference type="Pfam" id="PF02458">
    <property type="entry name" value="Transferase"/>
    <property type="match status" value="1"/>
</dbReference>
<dbReference type="Proteomes" id="UP001139887">
    <property type="component" value="Unassembled WGS sequence"/>
</dbReference>
<evidence type="ECO:0000256" key="1">
    <source>
        <dbReference type="ARBA" id="ARBA00022679"/>
    </source>
</evidence>
<dbReference type="EMBL" id="JANBUW010000084">
    <property type="protein sequence ID" value="KAJ2849350.1"/>
    <property type="molecule type" value="Genomic_DNA"/>
</dbReference>
<dbReference type="AlphaFoldDB" id="A0A9W8I963"/>
<dbReference type="PANTHER" id="PTHR31896">
    <property type="entry name" value="FAMILY REGULATORY PROTEIN, PUTATIVE (AFU_ORTHOLOGUE AFUA_3G14730)-RELATED"/>
    <property type="match status" value="1"/>
</dbReference>
<proteinExistence type="predicted"/>
<dbReference type="GO" id="GO:0016740">
    <property type="term" value="F:transferase activity"/>
    <property type="evidence" value="ECO:0007669"/>
    <property type="project" value="UniProtKB-KW"/>
</dbReference>
<reference evidence="2" key="1">
    <citation type="submission" date="2022-07" db="EMBL/GenBank/DDBJ databases">
        <title>Phylogenomic reconstructions and comparative analyses of Kickxellomycotina fungi.</title>
        <authorList>
            <person name="Reynolds N.K."/>
            <person name="Stajich J.E."/>
            <person name="Barry K."/>
            <person name="Grigoriev I.V."/>
            <person name="Crous P."/>
            <person name="Smith M.E."/>
        </authorList>
    </citation>
    <scope>NUCLEOTIDE SEQUENCE</scope>
    <source>
        <strain evidence="2">NRRL 1566</strain>
    </source>
</reference>
<dbReference type="InterPro" id="IPR023213">
    <property type="entry name" value="CAT-like_dom_sf"/>
</dbReference>
<protein>
    <submittedName>
        <fullName evidence="2">Uncharacterized protein</fullName>
    </submittedName>
</protein>
<evidence type="ECO:0000313" key="3">
    <source>
        <dbReference type="Proteomes" id="UP001139887"/>
    </source>
</evidence>
<dbReference type="InterPro" id="IPR051283">
    <property type="entry name" value="Sec_Metabolite_Acyltrans"/>
</dbReference>
<name>A0A9W8I963_9FUNG</name>
<comment type="caution">
    <text evidence="2">The sequence shown here is derived from an EMBL/GenBank/DDBJ whole genome shotgun (WGS) entry which is preliminary data.</text>
</comment>
<dbReference type="Gene3D" id="3.30.559.10">
    <property type="entry name" value="Chloramphenicol acetyltransferase-like domain"/>
    <property type="match status" value="2"/>
</dbReference>
<dbReference type="PANTHER" id="PTHR31896:SF64">
    <property type="entry name" value="TRICHOTHECENE 3-O-ACETYLTRANSFERASE"/>
    <property type="match status" value="1"/>
</dbReference>
<evidence type="ECO:0000313" key="2">
    <source>
        <dbReference type="EMBL" id="KAJ2849350.1"/>
    </source>
</evidence>